<reference evidence="13" key="1">
    <citation type="journal article" date="2023" name="IScience">
        <title>Live-bearing cockroach genome reveals convergent evolutionary mechanisms linked to viviparity in insects and beyond.</title>
        <authorList>
            <person name="Fouks B."/>
            <person name="Harrison M.C."/>
            <person name="Mikhailova A.A."/>
            <person name="Marchal E."/>
            <person name="English S."/>
            <person name="Carruthers M."/>
            <person name="Jennings E.C."/>
            <person name="Chiamaka E.L."/>
            <person name="Frigard R.A."/>
            <person name="Pippel M."/>
            <person name="Attardo G.M."/>
            <person name="Benoit J.B."/>
            <person name="Bornberg-Bauer E."/>
            <person name="Tobe S.S."/>
        </authorList>
    </citation>
    <scope>NUCLEOTIDE SEQUENCE</scope>
    <source>
        <strain evidence="13">Stay&amp;Tobe</strain>
    </source>
</reference>
<protein>
    <recommendedName>
        <fullName evidence="12">Fibronectin type-III domain-containing protein</fullName>
    </recommendedName>
</protein>
<evidence type="ECO:0000259" key="12">
    <source>
        <dbReference type="PROSITE" id="PS50853"/>
    </source>
</evidence>
<dbReference type="Gene3D" id="2.60.40.10">
    <property type="entry name" value="Immunoglobulins"/>
    <property type="match status" value="2"/>
</dbReference>
<sequence length="487" mass="53240">MLIVQIRPSAPTLYITSTTSSSILLHWKPGDNGGAPVSGYMLNYRRTHGDLEELTLPRRATSYELKGLHCGSTYHLYLAAQNKIGSSLPSPTLSVKTQGLAPGVPEAQTLLSPNSTSVLLRLHVWPDNGCPLTYFVVQYRPIMKELLLVSNALKPQRRFTISGLSPASVYQLKIEAHNIAGSSTAEYTFVTLTKDGVPPPPELVKRGNSSPAFYSDMRVMVPLVIAILALLGAGIAAGLCWRNKQARPLKESLDNQQNAEAQRERYYATIHKVALQAGGDKIPETSEDISPYATFQLSGPGGDPNNTLLHSFMYHEQAMTEGCASPPPTGVVKSSRRRGSRKTDVDTDDSDSDPDQLTSSRTESSNQLDAGKIKHNFIYHGAQSSTSSDISPMSEQKSLPRRGRSSCRWLVPSRASLRTLLPPLTVAETTFGVRQPQSESGETPDRPELSEAECDIDTLKKLKLGLRSSLWSRPNTHNNQSDYSIAV</sequence>
<evidence type="ECO:0000256" key="11">
    <source>
        <dbReference type="SAM" id="Phobius"/>
    </source>
</evidence>
<comment type="caution">
    <text evidence="13">The sequence shown here is derived from an EMBL/GenBank/DDBJ whole genome shotgun (WGS) entry which is preliminary data.</text>
</comment>
<organism evidence="13 14">
    <name type="scientific">Diploptera punctata</name>
    <name type="common">Pacific beetle cockroach</name>
    <dbReference type="NCBI Taxonomy" id="6984"/>
    <lineage>
        <taxon>Eukaryota</taxon>
        <taxon>Metazoa</taxon>
        <taxon>Ecdysozoa</taxon>
        <taxon>Arthropoda</taxon>
        <taxon>Hexapoda</taxon>
        <taxon>Insecta</taxon>
        <taxon>Pterygota</taxon>
        <taxon>Neoptera</taxon>
        <taxon>Polyneoptera</taxon>
        <taxon>Dictyoptera</taxon>
        <taxon>Blattodea</taxon>
        <taxon>Blaberoidea</taxon>
        <taxon>Blaberidae</taxon>
        <taxon>Diplopterinae</taxon>
        <taxon>Diploptera</taxon>
    </lineage>
</organism>
<keyword evidence="7 11" id="KW-0472">Membrane</keyword>
<dbReference type="PANTHER" id="PTHR13817">
    <property type="entry name" value="TITIN"/>
    <property type="match status" value="1"/>
</dbReference>
<keyword evidence="2 11" id="KW-0812">Transmembrane</keyword>
<feature type="region of interest" description="Disordered" evidence="10">
    <location>
        <begin position="433"/>
        <end position="454"/>
    </location>
</feature>
<dbReference type="PROSITE" id="PS50853">
    <property type="entry name" value="FN3"/>
    <property type="match status" value="2"/>
</dbReference>
<dbReference type="InterPro" id="IPR056754">
    <property type="entry name" value="DSCAM/DSCAML_C"/>
</dbReference>
<evidence type="ECO:0000256" key="3">
    <source>
        <dbReference type="ARBA" id="ARBA00022729"/>
    </source>
</evidence>
<evidence type="ECO:0000256" key="5">
    <source>
        <dbReference type="ARBA" id="ARBA00022889"/>
    </source>
</evidence>
<accession>A0AAD8AHU4</accession>
<comment type="subcellular location">
    <subcellularLocation>
        <location evidence="1">Membrane</location>
        <topology evidence="1">Single-pass membrane protein</topology>
    </subcellularLocation>
</comment>
<evidence type="ECO:0000313" key="14">
    <source>
        <dbReference type="Proteomes" id="UP001233999"/>
    </source>
</evidence>
<evidence type="ECO:0000256" key="4">
    <source>
        <dbReference type="ARBA" id="ARBA00022737"/>
    </source>
</evidence>
<dbReference type="InterPro" id="IPR036116">
    <property type="entry name" value="FN3_sf"/>
</dbReference>
<feature type="region of interest" description="Disordered" evidence="10">
    <location>
        <begin position="383"/>
        <end position="405"/>
    </location>
</feature>
<evidence type="ECO:0000256" key="9">
    <source>
        <dbReference type="ARBA" id="ARBA00023319"/>
    </source>
</evidence>
<dbReference type="Pfam" id="PF00041">
    <property type="entry name" value="fn3"/>
    <property type="match status" value="1"/>
</dbReference>
<feature type="domain" description="Fibronectin type-III" evidence="12">
    <location>
        <begin position="7"/>
        <end position="100"/>
    </location>
</feature>
<feature type="domain" description="Fibronectin type-III" evidence="12">
    <location>
        <begin position="104"/>
        <end position="196"/>
    </location>
</feature>
<dbReference type="GO" id="GO:0007155">
    <property type="term" value="P:cell adhesion"/>
    <property type="evidence" value="ECO:0007669"/>
    <property type="project" value="UniProtKB-KW"/>
</dbReference>
<feature type="transmembrane region" description="Helical" evidence="11">
    <location>
        <begin position="219"/>
        <end position="241"/>
    </location>
</feature>
<name>A0AAD8AHU4_DIPPU</name>
<keyword evidence="3" id="KW-0732">Signal</keyword>
<evidence type="ECO:0000256" key="8">
    <source>
        <dbReference type="ARBA" id="ARBA00023157"/>
    </source>
</evidence>
<feature type="region of interest" description="Disordered" evidence="10">
    <location>
        <begin position="320"/>
        <end position="370"/>
    </location>
</feature>
<evidence type="ECO:0000256" key="6">
    <source>
        <dbReference type="ARBA" id="ARBA00022989"/>
    </source>
</evidence>
<reference evidence="13" key="2">
    <citation type="submission" date="2023-05" db="EMBL/GenBank/DDBJ databases">
        <authorList>
            <person name="Fouks B."/>
        </authorList>
    </citation>
    <scope>NUCLEOTIDE SEQUENCE</scope>
    <source>
        <strain evidence="13">Stay&amp;Tobe</strain>
        <tissue evidence="13">Testes</tissue>
    </source>
</reference>
<dbReference type="SMART" id="SM00060">
    <property type="entry name" value="FN3"/>
    <property type="match status" value="2"/>
</dbReference>
<dbReference type="CDD" id="cd00063">
    <property type="entry name" value="FN3"/>
    <property type="match status" value="2"/>
</dbReference>
<dbReference type="InterPro" id="IPR050964">
    <property type="entry name" value="Striated_Muscle_Regulatory"/>
</dbReference>
<dbReference type="Proteomes" id="UP001233999">
    <property type="component" value="Unassembled WGS sequence"/>
</dbReference>
<keyword evidence="8" id="KW-1015">Disulfide bond</keyword>
<dbReference type="PANTHER" id="PTHR13817:SF73">
    <property type="entry name" value="FIBRONECTIN TYPE-III DOMAIN-CONTAINING PROTEIN"/>
    <property type="match status" value="1"/>
</dbReference>
<keyword evidence="9" id="KW-0393">Immunoglobulin domain</keyword>
<evidence type="ECO:0000256" key="7">
    <source>
        <dbReference type="ARBA" id="ARBA00023136"/>
    </source>
</evidence>
<dbReference type="SUPFAM" id="SSF49265">
    <property type="entry name" value="Fibronectin type III"/>
    <property type="match status" value="1"/>
</dbReference>
<keyword evidence="4" id="KW-0677">Repeat</keyword>
<gene>
    <name evidence="13" type="ORF">L9F63_010886</name>
</gene>
<evidence type="ECO:0000256" key="10">
    <source>
        <dbReference type="SAM" id="MobiDB-lite"/>
    </source>
</evidence>
<dbReference type="Pfam" id="PF25059">
    <property type="entry name" value="FN3_DSCAM-DSCAML_C"/>
    <property type="match status" value="1"/>
</dbReference>
<proteinExistence type="predicted"/>
<dbReference type="InterPro" id="IPR013783">
    <property type="entry name" value="Ig-like_fold"/>
</dbReference>
<dbReference type="AlphaFoldDB" id="A0AAD8AHU4"/>
<dbReference type="GO" id="GO:0016020">
    <property type="term" value="C:membrane"/>
    <property type="evidence" value="ECO:0007669"/>
    <property type="project" value="UniProtKB-SubCell"/>
</dbReference>
<dbReference type="PRINTS" id="PR00014">
    <property type="entry name" value="FNTYPEIII"/>
</dbReference>
<evidence type="ECO:0000256" key="2">
    <source>
        <dbReference type="ARBA" id="ARBA00022692"/>
    </source>
</evidence>
<evidence type="ECO:0000256" key="1">
    <source>
        <dbReference type="ARBA" id="ARBA00004167"/>
    </source>
</evidence>
<keyword evidence="14" id="KW-1185">Reference proteome</keyword>
<dbReference type="InterPro" id="IPR003961">
    <property type="entry name" value="FN3_dom"/>
</dbReference>
<evidence type="ECO:0000313" key="13">
    <source>
        <dbReference type="EMBL" id="KAJ9598442.1"/>
    </source>
</evidence>
<keyword evidence="6 11" id="KW-1133">Transmembrane helix</keyword>
<feature type="compositionally biased region" description="Polar residues" evidence="10">
    <location>
        <begin position="383"/>
        <end position="397"/>
    </location>
</feature>
<keyword evidence="5" id="KW-0130">Cell adhesion</keyword>
<dbReference type="EMBL" id="JASPKZ010001219">
    <property type="protein sequence ID" value="KAJ9598442.1"/>
    <property type="molecule type" value="Genomic_DNA"/>
</dbReference>